<dbReference type="Proteomes" id="UP000790787">
    <property type="component" value="Chromosome 21"/>
</dbReference>
<gene>
    <name evidence="2" type="primary">LOC142175223</name>
</gene>
<keyword evidence="1" id="KW-1185">Reference proteome</keyword>
<reference evidence="1" key="1">
    <citation type="journal article" date="2014" name="Nat. Commun.">
        <title>The tobacco genome sequence and its comparison with those of tomato and potato.</title>
        <authorList>
            <person name="Sierro N."/>
            <person name="Battey J.N."/>
            <person name="Ouadi S."/>
            <person name="Bakaher N."/>
            <person name="Bovet L."/>
            <person name="Willig A."/>
            <person name="Goepfert S."/>
            <person name="Peitsch M.C."/>
            <person name="Ivanov N.V."/>
        </authorList>
    </citation>
    <scope>NUCLEOTIDE SEQUENCE [LARGE SCALE GENOMIC DNA]</scope>
</reference>
<accession>A0AC58TL08</accession>
<evidence type="ECO:0000313" key="2">
    <source>
        <dbReference type="RefSeq" id="XP_075097903.1"/>
    </source>
</evidence>
<proteinExistence type="predicted"/>
<sequence>MADNTVNDAHNPEIQGDQPHFEDSISDTRNEGNETTQVHDRRYPRQVRETTPDDANEEQVADAVRILQEQQAIILAHVVGSGYDRTEAEAIRSNEEEVDNSNRLIRDELCYNRRAFAEEHDELVKNFIDEQNCIYKKIITVVNEDKGEFFFLYGFGGGRTTHSKFVIPLNLTEDSICNIKQGTPLANLIIKAKLIIWDEVSVMHRYCFGSLDRTLRDILRFKDESNLERPFGGKIIVLSGDFKQKLLVIPKGTRQDIVNASINSSYLWSQCQLLMLTKNMRLKNNEIGPQMQELKVFSDWILAIGNGMIDNSVDGNEKVEIPNDLLIKDYVDPISAILESTYPDFINRCNDIGYLQQKAILAPTLDMVESINEYMISLNHSPEKSYLSSDTICSSDQTYSSLEHVHTPEFLNTIKCSGVPNHALTLKVGVPVMLLRNIDQSTGLCNGTRLIITKLGNQVIEAKVLSGHMVGEKVFIPRMTLTPSDAKIPVKFQ</sequence>
<name>A0AC58TL08_TOBAC</name>
<protein>
    <submittedName>
        <fullName evidence="2">Uncharacterized protein LOC142175223</fullName>
    </submittedName>
</protein>
<reference evidence="2" key="2">
    <citation type="submission" date="2025-08" db="UniProtKB">
        <authorList>
            <consortium name="RefSeq"/>
        </authorList>
    </citation>
    <scope>IDENTIFICATION</scope>
    <source>
        <tissue evidence="2">Leaf</tissue>
    </source>
</reference>
<organism evidence="1 2">
    <name type="scientific">Nicotiana tabacum</name>
    <name type="common">Common tobacco</name>
    <dbReference type="NCBI Taxonomy" id="4097"/>
    <lineage>
        <taxon>Eukaryota</taxon>
        <taxon>Viridiplantae</taxon>
        <taxon>Streptophyta</taxon>
        <taxon>Embryophyta</taxon>
        <taxon>Tracheophyta</taxon>
        <taxon>Spermatophyta</taxon>
        <taxon>Magnoliopsida</taxon>
        <taxon>eudicotyledons</taxon>
        <taxon>Gunneridae</taxon>
        <taxon>Pentapetalae</taxon>
        <taxon>asterids</taxon>
        <taxon>lamiids</taxon>
        <taxon>Solanales</taxon>
        <taxon>Solanaceae</taxon>
        <taxon>Nicotianoideae</taxon>
        <taxon>Nicotianeae</taxon>
        <taxon>Nicotiana</taxon>
    </lineage>
</organism>
<evidence type="ECO:0000313" key="1">
    <source>
        <dbReference type="Proteomes" id="UP000790787"/>
    </source>
</evidence>
<dbReference type="RefSeq" id="XP_075097903.1">
    <property type="nucleotide sequence ID" value="XM_075241802.1"/>
</dbReference>